<protein>
    <recommendedName>
        <fullName evidence="3">HTH LytTR-type domain-containing protein</fullName>
    </recommendedName>
</protein>
<reference evidence="1" key="1">
    <citation type="journal article" date="2014" name="Int. J. Syst. Evol. Microbiol.">
        <title>Complete genome sequence of Corynebacterium casei LMG S-19264T (=DSM 44701T), isolated from a smear-ripened cheese.</title>
        <authorList>
            <consortium name="US DOE Joint Genome Institute (JGI-PGF)"/>
            <person name="Walter F."/>
            <person name="Albersmeier A."/>
            <person name="Kalinowski J."/>
            <person name="Ruckert C."/>
        </authorList>
    </citation>
    <scope>NUCLEOTIDE SEQUENCE</scope>
    <source>
        <strain evidence="1">CGMCC 1.15178</strain>
    </source>
</reference>
<organism evidence="1 2">
    <name type="scientific">Paenibacillus nasutitermitis</name>
    <dbReference type="NCBI Taxonomy" id="1652958"/>
    <lineage>
        <taxon>Bacteria</taxon>
        <taxon>Bacillati</taxon>
        <taxon>Bacillota</taxon>
        <taxon>Bacilli</taxon>
        <taxon>Bacillales</taxon>
        <taxon>Paenibacillaceae</taxon>
        <taxon>Paenibacillus</taxon>
    </lineage>
</organism>
<evidence type="ECO:0000313" key="2">
    <source>
        <dbReference type="Proteomes" id="UP000612456"/>
    </source>
</evidence>
<dbReference type="Gene3D" id="2.40.50.1020">
    <property type="entry name" value="LytTr DNA-binding domain"/>
    <property type="match status" value="1"/>
</dbReference>
<keyword evidence="2" id="KW-1185">Reference proteome</keyword>
<dbReference type="EMBL" id="BMHP01000002">
    <property type="protein sequence ID" value="GGD73665.1"/>
    <property type="molecule type" value="Genomic_DNA"/>
</dbReference>
<dbReference type="AlphaFoldDB" id="A0A917DVW7"/>
<dbReference type="Proteomes" id="UP000612456">
    <property type="component" value="Unassembled WGS sequence"/>
</dbReference>
<proteinExistence type="predicted"/>
<evidence type="ECO:0000313" key="1">
    <source>
        <dbReference type="EMBL" id="GGD73665.1"/>
    </source>
</evidence>
<sequence length="115" mass="13098">MMNVAVTERNVYENFEVETDILYFNVGRLGLVSFHGRNYNIKKSMSADQLQSYIADGRFVKVNANCYVNAGKMLSMDDGIIHFKGCGSEEKQVPVSKWRQNQIKNLLSSRKPIAM</sequence>
<reference evidence="1" key="2">
    <citation type="submission" date="2020-09" db="EMBL/GenBank/DDBJ databases">
        <authorList>
            <person name="Sun Q."/>
            <person name="Zhou Y."/>
        </authorList>
    </citation>
    <scope>NUCLEOTIDE SEQUENCE</scope>
    <source>
        <strain evidence="1">CGMCC 1.15178</strain>
    </source>
</reference>
<accession>A0A917DVW7</accession>
<name>A0A917DVW7_9BACL</name>
<evidence type="ECO:0008006" key="3">
    <source>
        <dbReference type="Google" id="ProtNLM"/>
    </source>
</evidence>
<gene>
    <name evidence="1" type="ORF">GCM10010911_34390</name>
</gene>
<dbReference type="RefSeq" id="WP_188993128.1">
    <property type="nucleotide sequence ID" value="NZ_BMHP01000002.1"/>
</dbReference>
<comment type="caution">
    <text evidence="1">The sequence shown here is derived from an EMBL/GenBank/DDBJ whole genome shotgun (WGS) entry which is preliminary data.</text>
</comment>